<comment type="caution">
    <text evidence="1">The sequence shown here is derived from an EMBL/GenBank/DDBJ whole genome shotgun (WGS) entry which is preliminary data.</text>
</comment>
<organism evidence="1 2">
    <name type="scientific">Bradyrhizobium zhengyangense</name>
    <dbReference type="NCBI Taxonomy" id="2911009"/>
    <lineage>
        <taxon>Bacteria</taxon>
        <taxon>Pseudomonadati</taxon>
        <taxon>Pseudomonadota</taxon>
        <taxon>Alphaproteobacteria</taxon>
        <taxon>Hyphomicrobiales</taxon>
        <taxon>Nitrobacteraceae</taxon>
        <taxon>Bradyrhizobium</taxon>
    </lineage>
</organism>
<dbReference type="RefSeq" id="WP_237891676.1">
    <property type="nucleotide sequence ID" value="NZ_JAKLTY010000030.1"/>
</dbReference>
<dbReference type="Gene3D" id="2.30.320.10">
    <property type="entry name" value="YwqG-like"/>
    <property type="match status" value="2"/>
</dbReference>
<dbReference type="InterPro" id="IPR015315">
    <property type="entry name" value="DUF1963"/>
</dbReference>
<dbReference type="PANTHER" id="PTHR36436:SF6">
    <property type="entry name" value="SLL5081 PROTEIN"/>
    <property type="match status" value="1"/>
</dbReference>
<dbReference type="AlphaFoldDB" id="A0A9X1RJ25"/>
<dbReference type="Pfam" id="PF09234">
    <property type="entry name" value="DUF1963"/>
    <property type="match status" value="2"/>
</dbReference>
<protein>
    <submittedName>
        <fullName evidence="1">DUF1963 domain-containing protein</fullName>
    </submittedName>
</protein>
<proteinExistence type="predicted"/>
<dbReference type="EMBL" id="JAKLTY010000030">
    <property type="protein sequence ID" value="MCG2631584.1"/>
    <property type="molecule type" value="Genomic_DNA"/>
</dbReference>
<evidence type="ECO:0000313" key="2">
    <source>
        <dbReference type="Proteomes" id="UP001139054"/>
    </source>
</evidence>
<reference evidence="1" key="1">
    <citation type="submission" date="2022-01" db="EMBL/GenBank/DDBJ databases">
        <title>Genome sequnece data of strain Bradyrhizobium sp. nov.</title>
        <authorList>
            <person name="Zhang J."/>
        </authorList>
    </citation>
    <scope>NUCLEOTIDE SEQUENCE</scope>
    <source>
        <strain evidence="1">WYCCWR 13023</strain>
    </source>
</reference>
<dbReference type="InterPro" id="IPR035948">
    <property type="entry name" value="YwqG-like_sf"/>
</dbReference>
<evidence type="ECO:0000313" key="1">
    <source>
        <dbReference type="EMBL" id="MCG2631584.1"/>
    </source>
</evidence>
<accession>A0A9X1RJ25</accession>
<name>A0A9X1RJ25_9BRAD</name>
<gene>
    <name evidence="1" type="ORF">L6654_33640</name>
</gene>
<dbReference type="PANTHER" id="PTHR36436">
    <property type="entry name" value="SLL5081 PROTEIN"/>
    <property type="match status" value="1"/>
</dbReference>
<dbReference type="SUPFAM" id="SSF103032">
    <property type="entry name" value="Hypothetical protein YwqG"/>
    <property type="match status" value="2"/>
</dbReference>
<sequence>MIGRSGVAKVVPRLGQETLVQGFAKWFDPTSARVSRGGLMARSERDELEEAALPAVLVRRNDLPVPLAHPARSFFGGLPKLPPQFEWPVAEVTANETPETVALTFVAQIDLAEVPGSGWSPLPKRGTLFFFCSSVFVGEGNPPCRVLYSPTGGGAYPGRSPPPNLMPLAGTDGDAQVRWLDPALDFHSKVEFKYPLSFLPFRDVYSDQDAAGGEFMIEELCRVLGPGEPRAPDLLQSRRARDYEKDEDWPFNWLLINYVVRSILSRVQRDLTPGSYYKPITDEVATELKRLRVGAIGWLERCRALTPMDEVDADTKTAFRSWWLDVVQAYERIDRQVRTYAGQIAEDLGYAINHTIRCMATQGDDACDDAPFEYVANLERQNHWKAPTVEEGQRRHFGTALHQMLGYGSGPQDATEVHLEDMLLLQVQGDAAFFDWHSNIGCVLHFWIDRDALTQLDFSGVAATYECD</sequence>
<dbReference type="Proteomes" id="UP001139054">
    <property type="component" value="Unassembled WGS sequence"/>
</dbReference>